<keyword evidence="2" id="KW-0472">Membrane</keyword>
<reference evidence="4" key="1">
    <citation type="submission" date="2020-01" db="EMBL/GenBank/DDBJ databases">
        <authorList>
            <consortium name="DOE Joint Genome Institute"/>
            <person name="Haridas S."/>
            <person name="Albert R."/>
            <person name="Binder M."/>
            <person name="Bloem J."/>
            <person name="Labutti K."/>
            <person name="Salamov A."/>
            <person name="Andreopoulos B."/>
            <person name="Baker S.E."/>
            <person name="Barry K."/>
            <person name="Bills G."/>
            <person name="Bluhm B.H."/>
            <person name="Cannon C."/>
            <person name="Castanera R."/>
            <person name="Culley D.E."/>
            <person name="Daum C."/>
            <person name="Ezra D."/>
            <person name="Gonzalez J.B."/>
            <person name="Henrissat B."/>
            <person name="Kuo A."/>
            <person name="Liang C."/>
            <person name="Lipzen A."/>
            <person name="Lutzoni F."/>
            <person name="Magnuson J."/>
            <person name="Mondo S."/>
            <person name="Nolan M."/>
            <person name="Ohm R."/>
            <person name="Pangilinan J."/>
            <person name="Park H.-J."/>
            <person name="Ramirez L."/>
            <person name="Alfaro M."/>
            <person name="Sun H."/>
            <person name="Tritt A."/>
            <person name="Yoshinaga Y."/>
            <person name="Zwiers L.-H."/>
            <person name="Turgeon B.G."/>
            <person name="Goodwin S.B."/>
            <person name="Spatafora J.W."/>
            <person name="Crous P.W."/>
            <person name="Grigoriev I.V."/>
        </authorList>
    </citation>
    <scope>NUCLEOTIDE SEQUENCE</scope>
    <source>
        <strain evidence="4">CBS 342.82</strain>
    </source>
</reference>
<dbReference type="InterPro" id="IPR020999">
    <property type="entry name" value="Chitin_synth_reg_RCR"/>
</dbReference>
<sequence length="162" mass="18232">MPAAATFDLFKRQSSTNGGYDSYDSVWWSPQWMAVRYTIVALIFVALITFFVGGYYHARRRLRAGLEPLPYHSFMVRRRYGNAYPPLPHGPVHEGYPMHDRYAYPAPPPPYQPPPVYQPPSGAANKVIIEQQHVSEINRTQGARIDESGIASPSASRQPGVN</sequence>
<dbReference type="Pfam" id="PF12273">
    <property type="entry name" value="RCR"/>
    <property type="match status" value="1"/>
</dbReference>
<evidence type="ECO:0000313" key="4">
    <source>
        <dbReference type="RefSeq" id="XP_033456668.1"/>
    </source>
</evidence>
<keyword evidence="2" id="KW-0812">Transmembrane</keyword>
<dbReference type="GeneID" id="54363515"/>
<name>A0A6J3LYD4_9PEZI</name>
<evidence type="ECO:0000256" key="2">
    <source>
        <dbReference type="SAM" id="Phobius"/>
    </source>
</evidence>
<reference evidence="4" key="2">
    <citation type="submission" date="2020-04" db="EMBL/GenBank/DDBJ databases">
        <authorList>
            <consortium name="NCBI Genome Project"/>
        </authorList>
    </citation>
    <scope>NUCLEOTIDE SEQUENCE</scope>
    <source>
        <strain evidence="4">CBS 342.82</strain>
    </source>
</reference>
<keyword evidence="2" id="KW-1133">Transmembrane helix</keyword>
<dbReference type="Proteomes" id="UP000504637">
    <property type="component" value="Unplaced"/>
</dbReference>
<accession>A0A6J3LYD4</accession>
<evidence type="ECO:0000313" key="3">
    <source>
        <dbReference type="Proteomes" id="UP000504637"/>
    </source>
</evidence>
<gene>
    <name evidence="4" type="ORF">K489DRAFT_383880</name>
</gene>
<dbReference type="OrthoDB" id="5400539at2759"/>
<dbReference type="RefSeq" id="XP_033456668.1">
    <property type="nucleotide sequence ID" value="XM_033605715.1"/>
</dbReference>
<feature type="transmembrane region" description="Helical" evidence="2">
    <location>
        <begin position="34"/>
        <end position="56"/>
    </location>
</feature>
<evidence type="ECO:0000256" key="1">
    <source>
        <dbReference type="SAM" id="MobiDB-lite"/>
    </source>
</evidence>
<dbReference type="AlphaFoldDB" id="A0A6J3LYD4"/>
<protein>
    <submittedName>
        <fullName evidence="4">Uncharacterized protein</fullName>
    </submittedName>
</protein>
<feature type="compositionally biased region" description="Polar residues" evidence="1">
    <location>
        <begin position="151"/>
        <end position="162"/>
    </location>
</feature>
<reference evidence="4" key="3">
    <citation type="submission" date="2025-08" db="UniProtKB">
        <authorList>
            <consortium name="RefSeq"/>
        </authorList>
    </citation>
    <scope>IDENTIFICATION</scope>
    <source>
        <strain evidence="4">CBS 342.82</strain>
    </source>
</reference>
<proteinExistence type="predicted"/>
<feature type="region of interest" description="Disordered" evidence="1">
    <location>
        <begin position="135"/>
        <end position="162"/>
    </location>
</feature>
<keyword evidence="3" id="KW-1185">Reference proteome</keyword>
<organism evidence="4">
    <name type="scientific">Dissoconium aciculare CBS 342.82</name>
    <dbReference type="NCBI Taxonomy" id="1314786"/>
    <lineage>
        <taxon>Eukaryota</taxon>
        <taxon>Fungi</taxon>
        <taxon>Dikarya</taxon>
        <taxon>Ascomycota</taxon>
        <taxon>Pezizomycotina</taxon>
        <taxon>Dothideomycetes</taxon>
        <taxon>Dothideomycetidae</taxon>
        <taxon>Mycosphaerellales</taxon>
        <taxon>Dissoconiaceae</taxon>
        <taxon>Dissoconium</taxon>
    </lineage>
</organism>